<dbReference type="InterPro" id="IPR049450">
    <property type="entry name" value="ACOT8-like_C"/>
</dbReference>
<name>I1X5G6_9BACT</name>
<dbReference type="Pfam" id="PF13622">
    <property type="entry name" value="4HBT_3"/>
    <property type="match status" value="1"/>
</dbReference>
<dbReference type="EMBL" id="JQ256789">
    <property type="protein sequence ID" value="AFI78741.1"/>
    <property type="molecule type" value="Genomic_DNA"/>
</dbReference>
<dbReference type="SUPFAM" id="SSF54637">
    <property type="entry name" value="Thioesterase/thiol ester dehydrase-isomerase"/>
    <property type="match status" value="2"/>
</dbReference>
<organism evidence="3">
    <name type="scientific">uncultured bacterium ws406H10</name>
    <dbReference type="NCBI Taxonomy" id="1131831"/>
    <lineage>
        <taxon>Bacteria</taxon>
        <taxon>environmental samples</taxon>
    </lineage>
</organism>
<dbReference type="Gene3D" id="2.40.160.210">
    <property type="entry name" value="Acyl-CoA thioesterase, double hotdog domain"/>
    <property type="match status" value="1"/>
</dbReference>
<reference evidence="3" key="1">
    <citation type="journal article" date="2012" name="ISME J.">
        <title>Roseobacter clade bacteria are abundant in coastal sediments and encode a novel combination of sulfur oxidation genes.</title>
        <authorList>
            <person name="Lenk S."/>
            <person name="Moraru C."/>
            <person name="Hahnke S."/>
            <person name="Arnds J."/>
            <person name="Richter M."/>
            <person name="Kube M."/>
            <person name="Reinhardt R."/>
            <person name="Brinkhoff T."/>
            <person name="Harder J."/>
            <person name="Amann R."/>
            <person name="Mussmann M."/>
        </authorList>
    </citation>
    <scope>NUCLEOTIDE SEQUENCE</scope>
</reference>
<dbReference type="Pfam" id="PF20789">
    <property type="entry name" value="4HBT_3C"/>
    <property type="match status" value="1"/>
</dbReference>
<dbReference type="InterPro" id="IPR029069">
    <property type="entry name" value="HotDog_dom_sf"/>
</dbReference>
<dbReference type="InterPro" id="IPR049449">
    <property type="entry name" value="TesB_ACOT8-like_N"/>
</dbReference>
<proteinExistence type="predicted"/>
<evidence type="ECO:0000259" key="2">
    <source>
        <dbReference type="Pfam" id="PF20789"/>
    </source>
</evidence>
<protein>
    <recommendedName>
        <fullName evidence="4">Acyl-CoA thioesterase</fullName>
    </recommendedName>
</protein>
<evidence type="ECO:0008006" key="4">
    <source>
        <dbReference type="Google" id="ProtNLM"/>
    </source>
</evidence>
<feature type="domain" description="Acyl-CoA thioesterase-like C-terminal" evidence="2">
    <location>
        <begin position="128"/>
        <end position="268"/>
    </location>
</feature>
<accession>I1X5G6</accession>
<evidence type="ECO:0000259" key="1">
    <source>
        <dbReference type="Pfam" id="PF13622"/>
    </source>
</evidence>
<feature type="domain" description="Acyl-CoA thioesterase-like N-terminal HotDog" evidence="1">
    <location>
        <begin position="34"/>
        <end position="108"/>
    </location>
</feature>
<sequence>MSSTHPFDIATGLQPAGKGRYHGATSTAYGNLVGPFGGATAATLMRAVLEHEDRSGDPVALTVNFCGGISDGVFEIFAKLQRTGKYTQHWSLELIQDGSVRATASIVCGVRNDGFSHQTAKPPKVPEPDSCERMPAVGLMGWVERYSFRFAEGAPSFSGMAFGEPNDSRSVLWISDLPERPLDYVSLAAMSDAFFLRLLHVRGSMVPMGTVSLSTFFHATPDEIAAQGTVPLLGVAEAKRFHASFHDQHMELWGRDGQLLATGAQTVWFKD</sequence>
<dbReference type="AlphaFoldDB" id="I1X5G6"/>
<dbReference type="InterPro" id="IPR042171">
    <property type="entry name" value="Acyl-CoA_hotdog"/>
</dbReference>
<evidence type="ECO:0000313" key="3">
    <source>
        <dbReference type="EMBL" id="AFI78741.1"/>
    </source>
</evidence>
<gene>
    <name evidence="3" type="ORF">ws406H10_0029</name>
</gene>